<evidence type="ECO:0000313" key="1">
    <source>
        <dbReference type="EMBL" id="KAI3703575.1"/>
    </source>
</evidence>
<protein>
    <submittedName>
        <fullName evidence="1">Uncharacterized protein</fullName>
    </submittedName>
</protein>
<proteinExistence type="predicted"/>
<sequence length="401" mass="46672">MAPAKEQYSSVITTVVGTPGYCDPLYQMTLTLTKESDTLSVWSYSKFYVGNYAVRIAMVRFSRHCVSMFEEYREDRPKMAEVVTELEIALESQEFVKSEKLCEWKEPVSYYEEITKDAQPPINYRTTVKLWLLLSKGVVLDYSDRWFSLDKNGKKCHMVSTTAAGIEGERHRWRSLPKSRFGEVVELKEQEFKIFREINYQLVSSQTYATYLVYKLPRDQSIYKVVVKQTLRKGFPDRGRFRWCHCKMDPSPSNVDRRMKKPADHQRDPDFWPLSGKPYFYVVLRNSHLAKTYRMNIPRNLAEKLPVARVPAKIVYRGKVWDLLYLGDQGITNCRLENQTWAKFVTDNNLEVGDACVFELMEGNSNSKSIKFKLQILKDEFPTELVDKAEGGNVNNPISID</sequence>
<accession>A0ACB9A1T7</accession>
<evidence type="ECO:0000313" key="2">
    <source>
        <dbReference type="Proteomes" id="UP001056120"/>
    </source>
</evidence>
<reference evidence="2" key="1">
    <citation type="journal article" date="2022" name="Mol. Ecol. Resour.">
        <title>The genomes of chicory, endive, great burdock and yacon provide insights into Asteraceae palaeo-polyploidization history and plant inulin production.</title>
        <authorList>
            <person name="Fan W."/>
            <person name="Wang S."/>
            <person name="Wang H."/>
            <person name="Wang A."/>
            <person name="Jiang F."/>
            <person name="Liu H."/>
            <person name="Zhao H."/>
            <person name="Xu D."/>
            <person name="Zhang Y."/>
        </authorList>
    </citation>
    <scope>NUCLEOTIDE SEQUENCE [LARGE SCALE GENOMIC DNA]</scope>
    <source>
        <strain evidence="2">cv. Yunnan</strain>
    </source>
</reference>
<keyword evidence="2" id="KW-1185">Reference proteome</keyword>
<comment type="caution">
    <text evidence="1">The sequence shown here is derived from an EMBL/GenBank/DDBJ whole genome shotgun (WGS) entry which is preliminary data.</text>
</comment>
<gene>
    <name evidence="1" type="ORF">L1987_73762</name>
</gene>
<dbReference type="Proteomes" id="UP001056120">
    <property type="component" value="Linkage Group LG25"/>
</dbReference>
<name>A0ACB9A1T7_9ASTR</name>
<dbReference type="EMBL" id="CM042042">
    <property type="protein sequence ID" value="KAI3703575.1"/>
    <property type="molecule type" value="Genomic_DNA"/>
</dbReference>
<reference evidence="1 2" key="2">
    <citation type="journal article" date="2022" name="Mol. Ecol. Resour.">
        <title>The genomes of chicory, endive, great burdock and yacon provide insights into Asteraceae paleo-polyploidization history and plant inulin production.</title>
        <authorList>
            <person name="Fan W."/>
            <person name="Wang S."/>
            <person name="Wang H."/>
            <person name="Wang A."/>
            <person name="Jiang F."/>
            <person name="Liu H."/>
            <person name="Zhao H."/>
            <person name="Xu D."/>
            <person name="Zhang Y."/>
        </authorList>
    </citation>
    <scope>NUCLEOTIDE SEQUENCE [LARGE SCALE GENOMIC DNA]</scope>
    <source>
        <strain evidence="2">cv. Yunnan</strain>
        <tissue evidence="1">Leaves</tissue>
    </source>
</reference>
<organism evidence="1 2">
    <name type="scientific">Smallanthus sonchifolius</name>
    <dbReference type="NCBI Taxonomy" id="185202"/>
    <lineage>
        <taxon>Eukaryota</taxon>
        <taxon>Viridiplantae</taxon>
        <taxon>Streptophyta</taxon>
        <taxon>Embryophyta</taxon>
        <taxon>Tracheophyta</taxon>
        <taxon>Spermatophyta</taxon>
        <taxon>Magnoliopsida</taxon>
        <taxon>eudicotyledons</taxon>
        <taxon>Gunneridae</taxon>
        <taxon>Pentapetalae</taxon>
        <taxon>asterids</taxon>
        <taxon>campanulids</taxon>
        <taxon>Asterales</taxon>
        <taxon>Asteraceae</taxon>
        <taxon>Asteroideae</taxon>
        <taxon>Heliantheae alliance</taxon>
        <taxon>Millerieae</taxon>
        <taxon>Smallanthus</taxon>
    </lineage>
</organism>